<organism evidence="2 3">
    <name type="scientific">Porticoccus litoralis</name>
    <dbReference type="NCBI Taxonomy" id="434086"/>
    <lineage>
        <taxon>Bacteria</taxon>
        <taxon>Pseudomonadati</taxon>
        <taxon>Pseudomonadota</taxon>
        <taxon>Gammaproteobacteria</taxon>
        <taxon>Cellvibrionales</taxon>
        <taxon>Porticoccaceae</taxon>
        <taxon>Porticoccus</taxon>
    </lineage>
</organism>
<dbReference type="CDD" id="cd07043">
    <property type="entry name" value="STAS_anti-anti-sigma_factors"/>
    <property type="match status" value="1"/>
</dbReference>
<dbReference type="InterPro" id="IPR036513">
    <property type="entry name" value="STAS_dom_sf"/>
</dbReference>
<dbReference type="InterPro" id="IPR002645">
    <property type="entry name" value="STAS_dom"/>
</dbReference>
<sequence length="161" mass="18204">MQPGKILVSHHEDAYLIKLVGDVRVTLCTSLNNYIEAIFKDGHVSEVVTDMMDTDAVDSTTLGLLAKMALYCEEHYGIKPTVFCNDESIYQILTVMGLDEIFNIIQGPHEDDDGYEELSSIESGVEEIREQVLEAHRLLSLLNDRNQKEFVDLIHSLEQDC</sequence>
<dbReference type="PROSITE" id="PS50801">
    <property type="entry name" value="STAS"/>
    <property type="match status" value="1"/>
</dbReference>
<protein>
    <submittedName>
        <fullName evidence="2">STAS domain-containing protein</fullName>
    </submittedName>
</protein>
<feature type="domain" description="STAS" evidence="1">
    <location>
        <begin position="4"/>
        <end position="128"/>
    </location>
</feature>
<accession>A0AAW8B416</accession>
<dbReference type="AlphaFoldDB" id="A0AAW8B416"/>
<dbReference type="Gene3D" id="3.30.750.24">
    <property type="entry name" value="STAS domain"/>
    <property type="match status" value="1"/>
</dbReference>
<gene>
    <name evidence="2" type="ORF">Q8A57_09070</name>
</gene>
<dbReference type="PIRSF" id="PIRSF029548">
    <property type="entry name" value="UCP029548"/>
    <property type="match status" value="1"/>
</dbReference>
<dbReference type="RefSeq" id="WP_305170785.1">
    <property type="nucleotide sequence ID" value="NZ_JAUUUU010000005.1"/>
</dbReference>
<evidence type="ECO:0000313" key="3">
    <source>
        <dbReference type="Proteomes" id="UP001178354"/>
    </source>
</evidence>
<evidence type="ECO:0000259" key="1">
    <source>
        <dbReference type="PROSITE" id="PS50801"/>
    </source>
</evidence>
<reference evidence="2" key="2">
    <citation type="submission" date="2023-08" db="EMBL/GenBank/DDBJ databases">
        <authorList>
            <person name="Luo J."/>
        </authorList>
    </citation>
    <scope>NUCLEOTIDE SEQUENCE</scope>
    <source>
        <strain evidence="2">DSM 25064</strain>
    </source>
</reference>
<proteinExistence type="predicted"/>
<dbReference type="Proteomes" id="UP001178354">
    <property type="component" value="Unassembled WGS sequence"/>
</dbReference>
<dbReference type="InterPro" id="IPR014557">
    <property type="entry name" value="UCP029548_STAS-type"/>
</dbReference>
<dbReference type="SUPFAM" id="SSF52091">
    <property type="entry name" value="SpoIIaa-like"/>
    <property type="match status" value="1"/>
</dbReference>
<keyword evidence="3" id="KW-1185">Reference proteome</keyword>
<reference evidence="2" key="1">
    <citation type="journal article" date="2010" name="Int. J. Syst. Evol. Microbiol.">
        <title>Porticoccus litoralis gen. nov., sp. nov., a gammaproteobacterium isolated from the Yellow Sea.</title>
        <authorList>
            <person name="Oh H.M."/>
            <person name="Kim H."/>
            <person name="Kim K.M."/>
            <person name="Min G.S."/>
            <person name="Cho J.C."/>
        </authorList>
    </citation>
    <scope>NUCLEOTIDE SEQUENCE</scope>
    <source>
        <strain evidence="2">DSM 25064</strain>
    </source>
</reference>
<dbReference type="EMBL" id="JAUUUU010000005">
    <property type="protein sequence ID" value="MDP1521118.1"/>
    <property type="molecule type" value="Genomic_DNA"/>
</dbReference>
<comment type="caution">
    <text evidence="2">The sequence shown here is derived from an EMBL/GenBank/DDBJ whole genome shotgun (WGS) entry which is preliminary data.</text>
</comment>
<name>A0AAW8B416_9GAMM</name>
<evidence type="ECO:0000313" key="2">
    <source>
        <dbReference type="EMBL" id="MDP1521118.1"/>
    </source>
</evidence>
<dbReference type="Pfam" id="PF01740">
    <property type="entry name" value="STAS"/>
    <property type="match status" value="1"/>
</dbReference>